<accession>A0A4R8FIL7</accession>
<sequence>MSNEYLVKKLGHYPFGQTINEALNWSDIEHAVKENATFASITLPALLHTGRQIDNKSNITHIGAVEMRFLKIAKFMYEYITEDRICTTREVEGHLDDAILDFRVFASLCDVSYEHYGQGEREILDQLVAVFCIRYKIDEYLSDQARFSDETQVGYEQLCAASLGNNAYFSVEEIAVACGMKLESVRNAIRRKELNLEEFSNLGRKETRGRKPKKQIIEFGIKVTEAFPWMAKRPGFMWPTAYFEFDENLPISGRQADSFIEKMDLLEPIYADPGKNVRTWKGKGSDKIFMINSGGKRKCIVTLPCEPNEALLELELKFRDRSNDPTSHFYARGFPEGRPSTLFQAEIPNLYTLSVFINYFTN</sequence>
<proteinExistence type="predicted"/>
<evidence type="ECO:0000313" key="2">
    <source>
        <dbReference type="Proteomes" id="UP000294489"/>
    </source>
</evidence>
<dbReference type="RefSeq" id="WP_134020610.1">
    <property type="nucleotide sequence ID" value="NZ_SOEC01000024.1"/>
</dbReference>
<comment type="caution">
    <text evidence="1">The sequence shown here is derived from an EMBL/GenBank/DDBJ whole genome shotgun (WGS) entry which is preliminary data.</text>
</comment>
<dbReference type="AlphaFoldDB" id="A0A4R8FIL7"/>
<dbReference type="EMBL" id="SOEC01000024">
    <property type="protein sequence ID" value="TDX23718.1"/>
    <property type="molecule type" value="Genomic_DNA"/>
</dbReference>
<organism evidence="1 2">
    <name type="scientific">Modicisalibacter xianhensis</name>
    <dbReference type="NCBI Taxonomy" id="442341"/>
    <lineage>
        <taxon>Bacteria</taxon>
        <taxon>Pseudomonadati</taxon>
        <taxon>Pseudomonadota</taxon>
        <taxon>Gammaproteobacteria</taxon>
        <taxon>Oceanospirillales</taxon>
        <taxon>Halomonadaceae</taxon>
        <taxon>Modicisalibacter</taxon>
    </lineage>
</organism>
<protein>
    <submittedName>
        <fullName evidence="1">Uncharacterized protein</fullName>
    </submittedName>
</protein>
<evidence type="ECO:0000313" key="1">
    <source>
        <dbReference type="EMBL" id="TDX23718.1"/>
    </source>
</evidence>
<reference evidence="1 2" key="1">
    <citation type="submission" date="2019-03" db="EMBL/GenBank/DDBJ databases">
        <title>Freshwater and sediment microbial communities from various areas in North America, analyzing microbe dynamics in response to fracking.</title>
        <authorList>
            <person name="Lamendella R."/>
        </authorList>
    </citation>
    <scope>NUCLEOTIDE SEQUENCE [LARGE SCALE GENOMIC DNA]</scope>
    <source>
        <strain evidence="1 2">6_TX</strain>
    </source>
</reference>
<dbReference type="Proteomes" id="UP000294489">
    <property type="component" value="Unassembled WGS sequence"/>
</dbReference>
<gene>
    <name evidence="1" type="ORF">DFO67_12435</name>
</gene>
<name>A0A4R8FIL7_9GAMM</name>